<organism evidence="1 2">
    <name type="scientific">Candidatus Woesebacteria bacterium GW2011_GWB1_38_5b</name>
    <dbReference type="NCBI Taxonomy" id="1618569"/>
    <lineage>
        <taxon>Bacteria</taxon>
        <taxon>Candidatus Woeseibacteriota</taxon>
    </lineage>
</organism>
<dbReference type="Proteomes" id="UP000034181">
    <property type="component" value="Unassembled WGS sequence"/>
</dbReference>
<dbReference type="AlphaFoldDB" id="A0A0G0K4G8"/>
<evidence type="ECO:0000313" key="1">
    <source>
        <dbReference type="EMBL" id="KKQ74588.1"/>
    </source>
</evidence>
<sequence>MDNKSHDINIRIDGESKFAFKEKCKKENKTMSEKILEFILKQIKCQAK</sequence>
<comment type="caution">
    <text evidence="1">The sequence shown here is derived from an EMBL/GenBank/DDBJ whole genome shotgun (WGS) entry which is preliminary data.</text>
</comment>
<evidence type="ECO:0000313" key="2">
    <source>
        <dbReference type="Proteomes" id="UP000034181"/>
    </source>
</evidence>
<accession>A0A0G0K4G8</accession>
<proteinExistence type="predicted"/>
<dbReference type="Gene3D" id="1.10.1220.10">
    <property type="entry name" value="Met repressor-like"/>
    <property type="match status" value="1"/>
</dbReference>
<dbReference type="EMBL" id="LBUZ01000029">
    <property type="protein sequence ID" value="KKQ74588.1"/>
    <property type="molecule type" value="Genomic_DNA"/>
</dbReference>
<name>A0A0G0K4G8_9BACT</name>
<gene>
    <name evidence="1" type="ORF">US96_C0029G0002</name>
</gene>
<protein>
    <submittedName>
        <fullName evidence="1">Uncharacterized protein</fullName>
    </submittedName>
</protein>
<dbReference type="InterPro" id="IPR013321">
    <property type="entry name" value="Arc_rbn_hlx_hlx"/>
</dbReference>
<dbReference type="SUPFAM" id="SSF47598">
    <property type="entry name" value="Ribbon-helix-helix"/>
    <property type="match status" value="1"/>
</dbReference>
<dbReference type="InterPro" id="IPR010985">
    <property type="entry name" value="Ribbon_hlx_hlx"/>
</dbReference>
<dbReference type="GO" id="GO:0006355">
    <property type="term" value="P:regulation of DNA-templated transcription"/>
    <property type="evidence" value="ECO:0007669"/>
    <property type="project" value="InterPro"/>
</dbReference>
<reference evidence="1 2" key="1">
    <citation type="journal article" date="2015" name="Nature">
        <title>rRNA introns, odd ribosomes, and small enigmatic genomes across a large radiation of phyla.</title>
        <authorList>
            <person name="Brown C.T."/>
            <person name="Hug L.A."/>
            <person name="Thomas B.C."/>
            <person name="Sharon I."/>
            <person name="Castelle C.J."/>
            <person name="Singh A."/>
            <person name="Wilkins M.J."/>
            <person name="Williams K.H."/>
            <person name="Banfield J.F."/>
        </authorList>
    </citation>
    <scope>NUCLEOTIDE SEQUENCE [LARGE SCALE GENOMIC DNA]</scope>
</reference>